<dbReference type="OrthoDB" id="6402334at2"/>
<dbReference type="Proteomes" id="UP000235554">
    <property type="component" value="Unassembled WGS sequence"/>
</dbReference>
<dbReference type="Pfam" id="PF06995">
    <property type="entry name" value="Phage_P2_GpU"/>
    <property type="match status" value="1"/>
</dbReference>
<proteinExistence type="predicted"/>
<organism evidence="2 3">
    <name type="scientific">Vibrio lentus</name>
    <dbReference type="NCBI Taxonomy" id="136468"/>
    <lineage>
        <taxon>Bacteria</taxon>
        <taxon>Pseudomonadati</taxon>
        <taxon>Pseudomonadota</taxon>
        <taxon>Gammaproteobacteria</taxon>
        <taxon>Vibrionales</taxon>
        <taxon>Vibrionaceae</taxon>
        <taxon>Vibrio</taxon>
    </lineage>
</organism>
<evidence type="ECO:0000313" key="3">
    <source>
        <dbReference type="Proteomes" id="UP000235406"/>
    </source>
</evidence>
<sequence>MHHLVIGEFVFSVGDKTPITKFDRTTAGAYSEVGLIDNARSERTGRPLETIDITAKWLQYSAAKSVDAIRALIDEPQQVSDGQGFNLGRWTIKQIKEGRSELIHDGRAMVTDMSLQLLESRG</sequence>
<dbReference type="GeneID" id="72399039"/>
<evidence type="ECO:0000313" key="4">
    <source>
        <dbReference type="Proteomes" id="UP000235554"/>
    </source>
</evidence>
<dbReference type="EMBL" id="MCZK01000060">
    <property type="protein sequence ID" value="PMM74269.1"/>
    <property type="molecule type" value="Genomic_DNA"/>
</dbReference>
<evidence type="ECO:0000313" key="1">
    <source>
        <dbReference type="EMBL" id="PMM61300.1"/>
    </source>
</evidence>
<reference evidence="1" key="2">
    <citation type="submission" date="2016-07" db="EMBL/GenBank/DDBJ databases">
        <authorList>
            <person name="Kauffman K."/>
            <person name="Arevalo P."/>
            <person name="Polz M.F."/>
        </authorList>
    </citation>
    <scope>NUCLEOTIDE SEQUENCE</scope>
    <source>
        <strain evidence="1">10N.261.48.A1</strain>
    </source>
</reference>
<dbReference type="Proteomes" id="UP000235406">
    <property type="component" value="Unassembled WGS sequence"/>
</dbReference>
<dbReference type="EMBL" id="MCZJ01000008">
    <property type="protein sequence ID" value="PMM61300.1"/>
    <property type="molecule type" value="Genomic_DNA"/>
</dbReference>
<reference evidence="2" key="3">
    <citation type="submission" date="2016-07" db="EMBL/GenBank/DDBJ databases">
        <authorList>
            <person name="Wan K."/>
            <person name="Booth B."/>
            <person name="Spirohn K."/>
            <person name="Hao T."/>
            <person name="Hu Y."/>
            <person name="Calderwood M."/>
            <person name="Hill D."/>
            <person name="Mohr S."/>
            <person name="Vidal M."/>
            <person name="Celniker S."/>
            <person name="Perrimon N."/>
        </authorList>
    </citation>
    <scope>NUCLEOTIDE SEQUENCE</scope>
    <source>
        <strain evidence="2">10N.261.46.F8</strain>
    </source>
</reference>
<dbReference type="RefSeq" id="WP_004733483.1">
    <property type="nucleotide sequence ID" value="NZ_CAWNVI010000060.1"/>
</dbReference>
<dbReference type="InterPro" id="IPR009734">
    <property type="entry name" value="Myoviridae_GpU"/>
</dbReference>
<evidence type="ECO:0000313" key="2">
    <source>
        <dbReference type="EMBL" id="PMM74269.1"/>
    </source>
</evidence>
<dbReference type="AlphaFoldDB" id="A0A1R3EJS3"/>
<evidence type="ECO:0008006" key="5">
    <source>
        <dbReference type="Google" id="ProtNLM"/>
    </source>
</evidence>
<gene>
    <name evidence="2" type="ORF">BCT49_24075</name>
    <name evidence="1" type="ORF">BCT50_20990</name>
</gene>
<reference evidence="3 4" key="1">
    <citation type="submission" date="2016-07" db="EMBL/GenBank/DDBJ databases">
        <title>Nontailed viruses are major unrecognized killers of bacteria in the ocean.</title>
        <authorList>
            <person name="Kauffman K."/>
            <person name="Hussain F."/>
            <person name="Yang J."/>
            <person name="Arevalo P."/>
            <person name="Brown J."/>
            <person name="Cutler M."/>
            <person name="Kelly L."/>
            <person name="Polz M.F."/>
        </authorList>
    </citation>
    <scope>NUCLEOTIDE SEQUENCE [LARGE SCALE GENOMIC DNA]</scope>
    <source>
        <strain evidence="3">10N.261.46.F8</strain>
        <strain evidence="4">10N.261.48.A1</strain>
    </source>
</reference>
<accession>A0A1R3EJS3</accession>
<comment type="caution">
    <text evidence="2">The sequence shown here is derived from an EMBL/GenBank/DDBJ whole genome shotgun (WGS) entry which is preliminary data.</text>
</comment>
<name>A0A1R3EJS3_9VIBR</name>
<reference evidence="2" key="4">
    <citation type="journal article" date="2018" name="Nature">
        <title>A major lineage of non-tailed dsDNA viruses as unrecognized killers of marine bacteria.</title>
        <authorList>
            <person name="Kauffman K.M."/>
            <person name="Hussain F.A."/>
            <person name="Yang J."/>
            <person name="Arevalo P."/>
            <person name="Brown J.M."/>
            <person name="Chang W.K."/>
            <person name="VanInsberghe D."/>
            <person name="Elsherbini J."/>
            <person name="Sharma R.S."/>
            <person name="Cutler M.B."/>
            <person name="Kelly L."/>
            <person name="Polz M.F."/>
        </authorList>
    </citation>
    <scope>NUCLEOTIDE SEQUENCE</scope>
    <source>
        <strain evidence="2">10N.261.46.F8</strain>
        <strain evidence="1">10N.261.48.A1</strain>
    </source>
</reference>
<protein>
    <recommendedName>
        <fullName evidence="5">Phage tail protein</fullName>
    </recommendedName>
</protein>